<sequence length="98" mass="9904">MAGEPEAEGNATVLSGSGLGMATGPSQGPGGQSVVERQVCGQPLWVKVQARLQQGGSVAQATGHGQEAEFKSSVLTKGGQVCSRAAAPMPFGGHQRSW</sequence>
<dbReference type="Proteomes" id="UP000233556">
    <property type="component" value="Unassembled WGS sequence"/>
</dbReference>
<keyword evidence="3" id="KW-1185">Reference proteome</keyword>
<reference evidence="3" key="2">
    <citation type="submission" date="2017-12" db="EMBL/GenBank/DDBJ databases">
        <title>Genome sequence of the Bar-tailed Godwit (Limosa lapponica baueri).</title>
        <authorList>
            <person name="Lima N.C.B."/>
            <person name="Parody-Merino A.M."/>
            <person name="Battley P.F."/>
            <person name="Fidler A.E."/>
            <person name="Prosdocimi F."/>
        </authorList>
    </citation>
    <scope>NUCLEOTIDE SEQUENCE [LARGE SCALE GENOMIC DNA]</scope>
</reference>
<protein>
    <submittedName>
        <fullName evidence="2">Uncharacterized protein</fullName>
    </submittedName>
</protein>
<evidence type="ECO:0000256" key="1">
    <source>
        <dbReference type="SAM" id="MobiDB-lite"/>
    </source>
</evidence>
<dbReference type="AlphaFoldDB" id="A0A2I0UTS0"/>
<name>A0A2I0UTS0_LIMLA</name>
<reference evidence="3" key="1">
    <citation type="submission" date="2017-11" db="EMBL/GenBank/DDBJ databases">
        <authorList>
            <person name="Lima N.C."/>
            <person name="Parody-Merino A.M."/>
            <person name="Battley P.F."/>
            <person name="Fidler A.E."/>
            <person name="Prosdocimi F."/>
        </authorList>
    </citation>
    <scope>NUCLEOTIDE SEQUENCE [LARGE SCALE GENOMIC DNA]</scope>
</reference>
<feature type="region of interest" description="Disordered" evidence="1">
    <location>
        <begin position="1"/>
        <end position="35"/>
    </location>
</feature>
<proteinExistence type="predicted"/>
<organism evidence="2 3">
    <name type="scientific">Limosa lapponica baueri</name>
    <dbReference type="NCBI Taxonomy" id="1758121"/>
    <lineage>
        <taxon>Eukaryota</taxon>
        <taxon>Metazoa</taxon>
        <taxon>Chordata</taxon>
        <taxon>Craniata</taxon>
        <taxon>Vertebrata</taxon>
        <taxon>Euteleostomi</taxon>
        <taxon>Archelosauria</taxon>
        <taxon>Archosauria</taxon>
        <taxon>Dinosauria</taxon>
        <taxon>Saurischia</taxon>
        <taxon>Theropoda</taxon>
        <taxon>Coelurosauria</taxon>
        <taxon>Aves</taxon>
        <taxon>Neognathae</taxon>
        <taxon>Neoaves</taxon>
        <taxon>Charadriiformes</taxon>
        <taxon>Scolopacidae</taxon>
        <taxon>Limosa</taxon>
    </lineage>
</organism>
<evidence type="ECO:0000313" key="2">
    <source>
        <dbReference type="EMBL" id="PKU49457.1"/>
    </source>
</evidence>
<accession>A0A2I0UTS0</accession>
<dbReference type="EMBL" id="KZ505638">
    <property type="protein sequence ID" value="PKU49457.1"/>
    <property type="molecule type" value="Genomic_DNA"/>
</dbReference>
<gene>
    <name evidence="2" type="ORF">llap_322</name>
</gene>
<evidence type="ECO:0000313" key="3">
    <source>
        <dbReference type="Proteomes" id="UP000233556"/>
    </source>
</evidence>
<feature type="compositionally biased region" description="Gly residues" evidence="1">
    <location>
        <begin position="17"/>
        <end position="31"/>
    </location>
</feature>